<dbReference type="AlphaFoldDB" id="A0A6L9L0Y5"/>
<proteinExistence type="predicted"/>
<reference evidence="2 3" key="1">
    <citation type="submission" date="2020-02" db="EMBL/GenBank/DDBJ databases">
        <title>Draft genome sequence of two Spirosoma agri KCTC 52727 and Spirosoma terrae KCTC 52035.</title>
        <authorList>
            <person name="Rojas J."/>
            <person name="Ambika Manirajan B."/>
            <person name="Suarez C."/>
            <person name="Ratering S."/>
            <person name="Schnell S."/>
        </authorList>
    </citation>
    <scope>NUCLEOTIDE SEQUENCE [LARGE SCALE GENOMIC DNA]</scope>
    <source>
        <strain evidence="2 3">KCTC 52035</strain>
    </source>
</reference>
<evidence type="ECO:0000256" key="1">
    <source>
        <dbReference type="SAM" id="SignalP"/>
    </source>
</evidence>
<dbReference type="EMBL" id="JAAFZH010000001">
    <property type="protein sequence ID" value="NDU93970.1"/>
    <property type="molecule type" value="Genomic_DNA"/>
</dbReference>
<dbReference type="RefSeq" id="WP_163942943.1">
    <property type="nucleotide sequence ID" value="NZ_JAAFZH010000001.1"/>
</dbReference>
<protein>
    <submittedName>
        <fullName evidence="2">Uncharacterized protein</fullName>
    </submittedName>
</protein>
<feature type="chain" id="PRO_5026748477" evidence="1">
    <location>
        <begin position="19"/>
        <end position="196"/>
    </location>
</feature>
<accession>A0A6L9L0Y5</accession>
<comment type="caution">
    <text evidence="2">The sequence shown here is derived from an EMBL/GenBank/DDBJ whole genome shotgun (WGS) entry which is preliminary data.</text>
</comment>
<feature type="signal peptide" evidence="1">
    <location>
        <begin position="1"/>
        <end position="18"/>
    </location>
</feature>
<evidence type="ECO:0000313" key="2">
    <source>
        <dbReference type="EMBL" id="NDU93970.1"/>
    </source>
</evidence>
<keyword evidence="1" id="KW-0732">Signal</keyword>
<gene>
    <name evidence="2" type="ORF">GK108_03720</name>
</gene>
<keyword evidence="3" id="KW-1185">Reference proteome</keyword>
<evidence type="ECO:0000313" key="3">
    <source>
        <dbReference type="Proteomes" id="UP000474175"/>
    </source>
</evidence>
<organism evidence="2 3">
    <name type="scientific">Spirosoma terrae</name>
    <dbReference type="NCBI Taxonomy" id="1968276"/>
    <lineage>
        <taxon>Bacteria</taxon>
        <taxon>Pseudomonadati</taxon>
        <taxon>Bacteroidota</taxon>
        <taxon>Cytophagia</taxon>
        <taxon>Cytophagales</taxon>
        <taxon>Cytophagaceae</taxon>
        <taxon>Spirosoma</taxon>
    </lineage>
</organism>
<dbReference type="Proteomes" id="UP000474175">
    <property type="component" value="Unassembled WGS sequence"/>
</dbReference>
<name>A0A6L9L0Y5_9BACT</name>
<sequence>MKYILTALICLSSTFSFSQVYQRIENESIFSSAETVRLHNGRYERKIYQDEACYSYWHVAFGYYMIKNDTLCLQKPDSIIYTNTGRGITKVMTLGKTFVFTYKELDQQWVSIIRASKELQGDPIFYKELSKTSFSIQEPTANDIKNFDSAYIRDLTQFFENFMPACLKIKKRKLIPLYELWGFGQFSRMDLGLVRE</sequence>